<comment type="caution">
    <text evidence="2">The sequence shown here is derived from an EMBL/GenBank/DDBJ whole genome shotgun (WGS) entry which is preliminary data.</text>
</comment>
<dbReference type="RefSeq" id="WP_160905540.1">
    <property type="nucleotide sequence ID" value="NZ_WVHS01000001.1"/>
</dbReference>
<dbReference type="Proteomes" id="UP000451233">
    <property type="component" value="Unassembled WGS sequence"/>
</dbReference>
<evidence type="ECO:0000259" key="1">
    <source>
        <dbReference type="Pfam" id="PF16242"/>
    </source>
</evidence>
<dbReference type="Pfam" id="PF16242">
    <property type="entry name" value="Pyrid_ox_like"/>
    <property type="match status" value="1"/>
</dbReference>
<keyword evidence="3" id="KW-1185">Reference proteome</keyword>
<protein>
    <submittedName>
        <fullName evidence="2">Pyridoxamine 5'-phosphate oxidase family protein</fullName>
    </submittedName>
</protein>
<evidence type="ECO:0000313" key="3">
    <source>
        <dbReference type="Proteomes" id="UP000451233"/>
    </source>
</evidence>
<accession>A0A7K1XUU9</accession>
<dbReference type="SUPFAM" id="SSF50475">
    <property type="entry name" value="FMN-binding split barrel"/>
    <property type="match status" value="1"/>
</dbReference>
<name>A0A7K1XUU9_9SPHI</name>
<reference evidence="2 3" key="1">
    <citation type="submission" date="2019-11" db="EMBL/GenBank/DDBJ databases">
        <title>Pedobacter sp. HMF7056 Genome sequencing and assembly.</title>
        <authorList>
            <person name="Kang H."/>
            <person name="Kim H."/>
            <person name="Joh K."/>
        </authorList>
    </citation>
    <scope>NUCLEOTIDE SEQUENCE [LARGE SCALE GENOMIC DNA]</scope>
    <source>
        <strain evidence="2 3">HMF7056</strain>
    </source>
</reference>
<sequence>MDSINKNQPEDNFEGLEGAEAIKKIKDTVAKTDTCFFCTNIKTGLPFSVRPMSVQKVDDEGNLWFLSAKDSVHNQEIGQDPFVQLLFQESPHAGFLNVYGIAEITDDKSKIEELWTPMVKTWFTEGKDDPRISVIRVEPSQGYYWDNKHGKAVAFLKMAVGMVMGKTLDDSIEGNLSL</sequence>
<dbReference type="EMBL" id="WVHS01000001">
    <property type="protein sequence ID" value="MXV14577.1"/>
    <property type="molecule type" value="Genomic_DNA"/>
</dbReference>
<dbReference type="InterPro" id="IPR012349">
    <property type="entry name" value="Split_barrel_FMN-bd"/>
</dbReference>
<evidence type="ECO:0000313" key="2">
    <source>
        <dbReference type="EMBL" id="MXV14577.1"/>
    </source>
</evidence>
<organism evidence="2 3">
    <name type="scientific">Hufsiella ginkgonis</name>
    <dbReference type="NCBI Taxonomy" id="2695274"/>
    <lineage>
        <taxon>Bacteria</taxon>
        <taxon>Pseudomonadati</taxon>
        <taxon>Bacteroidota</taxon>
        <taxon>Sphingobacteriia</taxon>
        <taxon>Sphingobacteriales</taxon>
        <taxon>Sphingobacteriaceae</taxon>
        <taxon>Hufsiella</taxon>
    </lineage>
</organism>
<proteinExistence type="predicted"/>
<dbReference type="InterPro" id="IPR052917">
    <property type="entry name" value="Stress-Dev_Protein"/>
</dbReference>
<dbReference type="Gene3D" id="2.30.110.10">
    <property type="entry name" value="Electron Transport, Fmn-binding Protein, Chain A"/>
    <property type="match status" value="1"/>
</dbReference>
<dbReference type="AlphaFoldDB" id="A0A7K1XUU9"/>
<dbReference type="PANTHER" id="PTHR34818:SF1">
    <property type="entry name" value="PROTEIN BLI-3"/>
    <property type="match status" value="1"/>
</dbReference>
<dbReference type="InterPro" id="IPR038725">
    <property type="entry name" value="YdaG_split_barrel_FMN-bd"/>
</dbReference>
<dbReference type="PANTHER" id="PTHR34818">
    <property type="entry name" value="PROTEIN BLI-3"/>
    <property type="match status" value="1"/>
</dbReference>
<feature type="domain" description="General stress protein FMN-binding split barrel" evidence="1">
    <location>
        <begin position="20"/>
        <end position="169"/>
    </location>
</feature>
<gene>
    <name evidence="2" type="ORF">GS398_04655</name>
</gene>